<comment type="caution">
    <text evidence="1">The sequence shown here is derived from an EMBL/GenBank/DDBJ whole genome shotgun (WGS) entry which is preliminary data.</text>
</comment>
<reference evidence="1 2" key="1">
    <citation type="journal article" date="2022" name="Hortic Res">
        <title>A haplotype resolved chromosomal level avocado genome allows analysis of novel avocado genes.</title>
        <authorList>
            <person name="Nath O."/>
            <person name="Fletcher S.J."/>
            <person name="Hayward A."/>
            <person name="Shaw L.M."/>
            <person name="Masouleh A.K."/>
            <person name="Furtado A."/>
            <person name="Henry R.J."/>
            <person name="Mitter N."/>
        </authorList>
    </citation>
    <scope>NUCLEOTIDE SEQUENCE [LARGE SCALE GENOMIC DNA]</scope>
    <source>
        <strain evidence="2">cv. Hass</strain>
    </source>
</reference>
<accession>A0ACC2KFC7</accession>
<evidence type="ECO:0000313" key="1">
    <source>
        <dbReference type="EMBL" id="KAJ8619857.1"/>
    </source>
</evidence>
<protein>
    <submittedName>
        <fullName evidence="1">Uncharacterized protein</fullName>
    </submittedName>
</protein>
<dbReference type="Proteomes" id="UP001234297">
    <property type="component" value="Chromosome 9"/>
</dbReference>
<name>A0ACC2KFC7_PERAE</name>
<gene>
    <name evidence="1" type="ORF">MRB53_028386</name>
</gene>
<evidence type="ECO:0000313" key="2">
    <source>
        <dbReference type="Proteomes" id="UP001234297"/>
    </source>
</evidence>
<proteinExistence type="predicted"/>
<dbReference type="EMBL" id="CM056817">
    <property type="protein sequence ID" value="KAJ8619857.1"/>
    <property type="molecule type" value="Genomic_DNA"/>
</dbReference>
<organism evidence="1 2">
    <name type="scientific">Persea americana</name>
    <name type="common">Avocado</name>
    <dbReference type="NCBI Taxonomy" id="3435"/>
    <lineage>
        <taxon>Eukaryota</taxon>
        <taxon>Viridiplantae</taxon>
        <taxon>Streptophyta</taxon>
        <taxon>Embryophyta</taxon>
        <taxon>Tracheophyta</taxon>
        <taxon>Spermatophyta</taxon>
        <taxon>Magnoliopsida</taxon>
        <taxon>Magnoliidae</taxon>
        <taxon>Laurales</taxon>
        <taxon>Lauraceae</taxon>
        <taxon>Persea</taxon>
    </lineage>
</organism>
<keyword evidence="2" id="KW-1185">Reference proteome</keyword>
<sequence length="101" mass="11565">MANSEEKIEGHERSIHLPDDWAIKHAIDVGHAVRRCAEWFSCAILIWFSEKLWSVGLHWGLSCCLLWCVQQQCPDCVEFVFCCFFRLSGAMLLMCPCRASG</sequence>